<evidence type="ECO:0000256" key="1">
    <source>
        <dbReference type="ARBA" id="ARBA00022737"/>
    </source>
</evidence>
<accession>A0A250XH39</accession>
<dbReference type="PANTHER" id="PTHR15081">
    <property type="entry name" value="NUCLEAR AUTOANTIGENIC SPERM PROTEIN NASP -RELATED"/>
    <property type="match status" value="1"/>
</dbReference>
<sequence>MSNVESSDQCNEAYSLFTKGKKAIFSDPDTAVGLLQQSLKIYVDLGLGIDVKVAPVYLAYGMVLVEIARSGVDAFGQDIPPETVAGQPQECDQPIGTDQDEDGQEESEGHDGEKEAGGAEGRQEDPSDPQITPKAEIAEENNDTPVDADAVDSSDFSLAWEMLELAKTLFLEDGKSKHLLCLSDVHSTLCDIMGENGDFSGAYKEVKAALEYAAMMQPPDLRNEAELHFKAACGLQMDHQAEMALPHAEKALSLMMQVRNDIEKTLEPLDELIKAGDAKAAEVLEEGEAKMKDLDTCMQPVTDKIEDLKITIGEAKKMKMQIGAMFKSLVGAGAPMNQATAEAAAQAVAAAARGSGGDVETARQALQKSTSGASFAAVRSNPHAPVMDLGVVGRGRARITLTATGQESQAPSHSIMAADAQSPKKAETAAAASSKRSRLEAIMGGIGGSTSLGFGGNVGRGGLPSITKIYNAEKDLKSSTTVKGDVVHEAQCIVSTSQGPSELQKDDAASVEHVSASKKLKGI</sequence>
<gene>
    <name evidence="4" type="ORF">CEUSTIGMA_g9823.t1</name>
</gene>
<evidence type="ECO:0000313" key="5">
    <source>
        <dbReference type="Proteomes" id="UP000232323"/>
    </source>
</evidence>
<protein>
    <recommendedName>
        <fullName evidence="6">Tetratricopeptide SHNi-TPR domain-containing protein</fullName>
    </recommendedName>
</protein>
<dbReference type="InterPro" id="IPR051730">
    <property type="entry name" value="NASP-like"/>
</dbReference>
<dbReference type="GO" id="GO:0042393">
    <property type="term" value="F:histone binding"/>
    <property type="evidence" value="ECO:0007669"/>
    <property type="project" value="TreeGrafter"/>
</dbReference>
<comment type="caution">
    <text evidence="4">The sequence shown here is derived from an EMBL/GenBank/DDBJ whole genome shotgun (WGS) entry which is preliminary data.</text>
</comment>
<dbReference type="GO" id="GO:0006335">
    <property type="term" value="P:DNA replication-dependent chromatin assembly"/>
    <property type="evidence" value="ECO:0007669"/>
    <property type="project" value="TreeGrafter"/>
</dbReference>
<reference evidence="4 5" key="1">
    <citation type="submission" date="2017-08" db="EMBL/GenBank/DDBJ databases">
        <title>Acidophilic green algal genome provides insights into adaptation to an acidic environment.</title>
        <authorList>
            <person name="Hirooka S."/>
            <person name="Hirose Y."/>
            <person name="Kanesaki Y."/>
            <person name="Higuchi S."/>
            <person name="Fujiwara T."/>
            <person name="Onuma R."/>
            <person name="Era A."/>
            <person name="Ohbayashi R."/>
            <person name="Uzuka A."/>
            <person name="Nozaki H."/>
            <person name="Yoshikawa H."/>
            <person name="Miyagishima S.Y."/>
        </authorList>
    </citation>
    <scope>NUCLEOTIDE SEQUENCE [LARGE SCALE GENOMIC DNA]</scope>
    <source>
        <strain evidence="4 5">NIES-2499</strain>
    </source>
</reference>
<evidence type="ECO:0000256" key="2">
    <source>
        <dbReference type="ARBA" id="ARBA00022803"/>
    </source>
</evidence>
<evidence type="ECO:0008006" key="6">
    <source>
        <dbReference type="Google" id="ProtNLM"/>
    </source>
</evidence>
<dbReference type="EMBL" id="BEGY01000080">
    <property type="protein sequence ID" value="GAX82395.1"/>
    <property type="molecule type" value="Genomic_DNA"/>
</dbReference>
<feature type="region of interest" description="Disordered" evidence="3">
    <location>
        <begin position="78"/>
        <end position="131"/>
    </location>
</feature>
<dbReference type="PANTHER" id="PTHR15081:SF1">
    <property type="entry name" value="NUCLEAR AUTOANTIGENIC SPERM PROTEIN"/>
    <property type="match status" value="1"/>
</dbReference>
<feature type="compositionally biased region" description="Polar residues" evidence="3">
    <location>
        <begin position="403"/>
        <end position="412"/>
    </location>
</feature>
<name>A0A250XH39_9CHLO</name>
<evidence type="ECO:0000256" key="3">
    <source>
        <dbReference type="SAM" id="MobiDB-lite"/>
    </source>
</evidence>
<dbReference type="InterPro" id="IPR011990">
    <property type="entry name" value="TPR-like_helical_dom_sf"/>
</dbReference>
<dbReference type="AlphaFoldDB" id="A0A250XH39"/>
<feature type="region of interest" description="Disordered" evidence="3">
    <location>
        <begin position="497"/>
        <end position="523"/>
    </location>
</feature>
<feature type="region of interest" description="Disordered" evidence="3">
    <location>
        <begin position="403"/>
        <end position="433"/>
    </location>
</feature>
<organism evidence="4 5">
    <name type="scientific">Chlamydomonas eustigma</name>
    <dbReference type="NCBI Taxonomy" id="1157962"/>
    <lineage>
        <taxon>Eukaryota</taxon>
        <taxon>Viridiplantae</taxon>
        <taxon>Chlorophyta</taxon>
        <taxon>core chlorophytes</taxon>
        <taxon>Chlorophyceae</taxon>
        <taxon>CS clade</taxon>
        <taxon>Chlamydomonadales</taxon>
        <taxon>Chlamydomonadaceae</taxon>
        <taxon>Chlamydomonas</taxon>
    </lineage>
</organism>
<keyword evidence="2" id="KW-0802">TPR repeat</keyword>
<proteinExistence type="predicted"/>
<dbReference type="STRING" id="1157962.A0A250XH39"/>
<keyword evidence="1" id="KW-0677">Repeat</keyword>
<feature type="compositionally biased region" description="Basic and acidic residues" evidence="3">
    <location>
        <begin position="107"/>
        <end position="125"/>
    </location>
</feature>
<dbReference type="Proteomes" id="UP000232323">
    <property type="component" value="Unassembled WGS sequence"/>
</dbReference>
<evidence type="ECO:0000313" key="4">
    <source>
        <dbReference type="EMBL" id="GAX82395.1"/>
    </source>
</evidence>
<dbReference type="GO" id="GO:0034080">
    <property type="term" value="P:CENP-A containing chromatin assembly"/>
    <property type="evidence" value="ECO:0007669"/>
    <property type="project" value="TreeGrafter"/>
</dbReference>
<keyword evidence="5" id="KW-1185">Reference proteome</keyword>
<dbReference type="GO" id="GO:0005654">
    <property type="term" value="C:nucleoplasm"/>
    <property type="evidence" value="ECO:0007669"/>
    <property type="project" value="TreeGrafter"/>
</dbReference>
<dbReference type="OrthoDB" id="5587616at2759"/>
<dbReference type="Gene3D" id="1.25.40.10">
    <property type="entry name" value="Tetratricopeptide repeat domain"/>
    <property type="match status" value="1"/>
</dbReference>